<name>A0A0F9XKI7_9ZZZZ</name>
<sequence>MTLLSFQSGERFIASSSEALRKAGITLTVGYDFRVYKELLEDARPDHLIGLPFDPVAHDLSESNAFWVVGRNSKGEIMHTQAMRMLALKGAKLAEYLRRSFVEFPPPGVDIDFHRSRYRAGPGSHRIAGDVCYHGEFWVGATPREFKTAGLSSLLGRYAFWQAMQHWDPDHIIAFMTNAVVYKGFPARHGYMHTEPGTLRWFINGQDAPVEGFMAYMDREDLRFILDMPLSDRSSRAA</sequence>
<accession>A0A0F9XKI7</accession>
<proteinExistence type="predicted"/>
<dbReference type="EMBL" id="LAZR01000094">
    <property type="protein sequence ID" value="KKN92598.1"/>
    <property type="molecule type" value="Genomic_DNA"/>
</dbReference>
<protein>
    <submittedName>
        <fullName evidence="1">Uncharacterized protein</fullName>
    </submittedName>
</protein>
<evidence type="ECO:0000313" key="1">
    <source>
        <dbReference type="EMBL" id="KKN92598.1"/>
    </source>
</evidence>
<dbReference type="AlphaFoldDB" id="A0A0F9XKI7"/>
<gene>
    <name evidence="1" type="ORF">LCGC14_0207570</name>
</gene>
<comment type="caution">
    <text evidence="1">The sequence shown here is derived from an EMBL/GenBank/DDBJ whole genome shotgun (WGS) entry which is preliminary data.</text>
</comment>
<organism evidence="1">
    <name type="scientific">marine sediment metagenome</name>
    <dbReference type="NCBI Taxonomy" id="412755"/>
    <lineage>
        <taxon>unclassified sequences</taxon>
        <taxon>metagenomes</taxon>
        <taxon>ecological metagenomes</taxon>
    </lineage>
</organism>
<reference evidence="1" key="1">
    <citation type="journal article" date="2015" name="Nature">
        <title>Complex archaea that bridge the gap between prokaryotes and eukaryotes.</title>
        <authorList>
            <person name="Spang A."/>
            <person name="Saw J.H."/>
            <person name="Jorgensen S.L."/>
            <person name="Zaremba-Niedzwiedzka K."/>
            <person name="Martijn J."/>
            <person name="Lind A.E."/>
            <person name="van Eijk R."/>
            <person name="Schleper C."/>
            <person name="Guy L."/>
            <person name="Ettema T.J."/>
        </authorList>
    </citation>
    <scope>NUCLEOTIDE SEQUENCE</scope>
</reference>